<dbReference type="EMBL" id="WHLY01000002">
    <property type="protein sequence ID" value="MPR34257.1"/>
    <property type="molecule type" value="Genomic_DNA"/>
</dbReference>
<accession>A0A7C9BI19</accession>
<evidence type="ECO:0008006" key="4">
    <source>
        <dbReference type="Google" id="ProtNLM"/>
    </source>
</evidence>
<gene>
    <name evidence="2" type="ORF">GBK04_13045</name>
</gene>
<sequence>MKRFLPVLMAILALSGVYSTVLAQNTGYYEKDTVRQQPRQTTIEIPEGEGRKPMAKPQSEVPLPLLDRLRLGGSFGLGFGTVTNINLSPMAGLNLTDKLVGGVGVTYMWLHSKRFNVNSNYYGGRTFLMYSLLPMVTLQAEYEGLNVEYFDSVDRRYVRKWIGSPLIGGAYTQPLGGPFTRGVHMTLLYNLRYQNQLNPFNGQNISPYSSPFVFRVTFL</sequence>
<keyword evidence="3" id="KW-1185">Reference proteome</keyword>
<feature type="signal peptide" evidence="1">
    <location>
        <begin position="1"/>
        <end position="23"/>
    </location>
</feature>
<name>A0A7C9BI19_9BACT</name>
<organism evidence="2 3">
    <name type="scientific">Salmonirosea aquatica</name>
    <dbReference type="NCBI Taxonomy" id="2654236"/>
    <lineage>
        <taxon>Bacteria</taxon>
        <taxon>Pseudomonadati</taxon>
        <taxon>Bacteroidota</taxon>
        <taxon>Cytophagia</taxon>
        <taxon>Cytophagales</taxon>
        <taxon>Spirosomataceae</taxon>
        <taxon>Salmonirosea</taxon>
    </lineage>
</organism>
<comment type="caution">
    <text evidence="2">The sequence shown here is derived from an EMBL/GenBank/DDBJ whole genome shotgun (WGS) entry which is preliminary data.</text>
</comment>
<feature type="chain" id="PRO_5028825939" description="Outer membrane beta-barrel protein" evidence="1">
    <location>
        <begin position="24"/>
        <end position="219"/>
    </location>
</feature>
<proteinExistence type="predicted"/>
<evidence type="ECO:0000313" key="3">
    <source>
        <dbReference type="Proteomes" id="UP000479293"/>
    </source>
</evidence>
<evidence type="ECO:0000313" key="2">
    <source>
        <dbReference type="EMBL" id="MPR34257.1"/>
    </source>
</evidence>
<dbReference type="AlphaFoldDB" id="A0A7C9BI19"/>
<reference evidence="2 3" key="1">
    <citation type="submission" date="2019-10" db="EMBL/GenBank/DDBJ databases">
        <title>Draft Genome Sequence of Cytophagaceae sp. SJW1-29.</title>
        <authorList>
            <person name="Choi A."/>
        </authorList>
    </citation>
    <scope>NUCLEOTIDE SEQUENCE [LARGE SCALE GENOMIC DNA]</scope>
    <source>
        <strain evidence="2 3">SJW1-29</strain>
    </source>
</reference>
<evidence type="ECO:0000256" key="1">
    <source>
        <dbReference type="SAM" id="SignalP"/>
    </source>
</evidence>
<protein>
    <recommendedName>
        <fullName evidence="4">Outer membrane beta-barrel protein</fullName>
    </recommendedName>
</protein>
<dbReference type="Proteomes" id="UP000479293">
    <property type="component" value="Unassembled WGS sequence"/>
</dbReference>
<keyword evidence="1" id="KW-0732">Signal</keyword>
<dbReference type="RefSeq" id="WP_152760309.1">
    <property type="nucleotide sequence ID" value="NZ_WHLY01000002.1"/>
</dbReference>